<keyword evidence="4 11" id="KW-0812">Transmembrane</keyword>
<dbReference type="InterPro" id="IPR036388">
    <property type="entry name" value="WH-like_DNA-bd_sf"/>
</dbReference>
<dbReference type="InterPro" id="IPR019153">
    <property type="entry name" value="DDRGK_dom-contain"/>
</dbReference>
<evidence type="ECO:0000313" key="13">
    <source>
        <dbReference type="Proteomes" id="UP001314263"/>
    </source>
</evidence>
<dbReference type="Pfam" id="PF09756">
    <property type="entry name" value="DDRGK"/>
    <property type="match status" value="1"/>
</dbReference>
<dbReference type="GO" id="GO:0005789">
    <property type="term" value="C:endoplasmic reticulum membrane"/>
    <property type="evidence" value="ECO:0007669"/>
    <property type="project" value="UniProtKB-SubCell"/>
</dbReference>
<accession>A0AAV1HV52</accession>
<dbReference type="Gene3D" id="1.10.10.10">
    <property type="entry name" value="Winged helix-like DNA-binding domain superfamily/Winged helix DNA-binding domain"/>
    <property type="match status" value="1"/>
</dbReference>
<feature type="compositionally biased region" description="Basic and acidic residues" evidence="10">
    <location>
        <begin position="120"/>
        <end position="132"/>
    </location>
</feature>
<dbReference type="SMART" id="SM01128">
    <property type="entry name" value="DDRGK"/>
    <property type="match status" value="1"/>
</dbReference>
<protein>
    <recommendedName>
        <fullName evidence="3">DDRGK domain-containing protein 1</fullName>
    </recommendedName>
</protein>
<evidence type="ECO:0000256" key="2">
    <source>
        <dbReference type="ARBA" id="ARBA00009829"/>
    </source>
</evidence>
<feature type="compositionally biased region" description="Basic and acidic residues" evidence="10">
    <location>
        <begin position="139"/>
        <end position="156"/>
    </location>
</feature>
<evidence type="ECO:0000256" key="8">
    <source>
        <dbReference type="ARBA" id="ARBA00023136"/>
    </source>
</evidence>
<dbReference type="PANTHER" id="PTHR48176:SF1">
    <property type="entry name" value="DDRGK DOMAIN-CONTAINING PROTEIN 1"/>
    <property type="match status" value="1"/>
</dbReference>
<dbReference type="PANTHER" id="PTHR48176">
    <property type="entry name" value="DDRGK DOMAIN-CONTAINING PROTEIN 1"/>
    <property type="match status" value="1"/>
</dbReference>
<evidence type="ECO:0000256" key="5">
    <source>
        <dbReference type="ARBA" id="ARBA00022786"/>
    </source>
</evidence>
<keyword evidence="6" id="KW-0256">Endoplasmic reticulum</keyword>
<feature type="region of interest" description="Disordered" evidence="10">
    <location>
        <begin position="42"/>
        <end position="178"/>
    </location>
</feature>
<evidence type="ECO:0000256" key="10">
    <source>
        <dbReference type="SAM" id="MobiDB-lite"/>
    </source>
</evidence>
<evidence type="ECO:0000256" key="9">
    <source>
        <dbReference type="ARBA" id="ARBA00023438"/>
    </source>
</evidence>
<keyword evidence="13" id="KW-1185">Reference proteome</keyword>
<keyword evidence="7 11" id="KW-1133">Transmembrane helix</keyword>
<dbReference type="Proteomes" id="UP001314263">
    <property type="component" value="Unassembled WGS sequence"/>
</dbReference>
<comment type="caution">
    <text evidence="12">The sequence shown here is derived from an EMBL/GenBank/DDBJ whole genome shotgun (WGS) entry which is preliminary data.</text>
</comment>
<comment type="function">
    <text evidence="9">Substrate adapter for ufmylation, the covalent attachment of the ubiquitin-like modifier UFM1 to substrate proteins.</text>
</comment>
<feature type="compositionally biased region" description="Acidic residues" evidence="10">
    <location>
        <begin position="86"/>
        <end position="110"/>
    </location>
</feature>
<dbReference type="AlphaFoldDB" id="A0AAV1HV52"/>
<evidence type="ECO:0000256" key="3">
    <source>
        <dbReference type="ARBA" id="ARBA00018218"/>
    </source>
</evidence>
<keyword evidence="8 11" id="KW-0472">Membrane</keyword>
<dbReference type="FunFam" id="1.10.10.10:FF:000143">
    <property type="entry name" value="DDRGK domain-containing protein 1"/>
    <property type="match status" value="1"/>
</dbReference>
<evidence type="ECO:0000256" key="6">
    <source>
        <dbReference type="ARBA" id="ARBA00022824"/>
    </source>
</evidence>
<reference evidence="12 13" key="1">
    <citation type="submission" date="2023-10" db="EMBL/GenBank/DDBJ databases">
        <authorList>
            <person name="Maclean D."/>
            <person name="Macfadyen A."/>
        </authorList>
    </citation>
    <scope>NUCLEOTIDE SEQUENCE [LARGE SCALE GENOMIC DNA]</scope>
</reference>
<feature type="transmembrane region" description="Helical" evidence="11">
    <location>
        <begin position="12"/>
        <end position="33"/>
    </location>
</feature>
<organism evidence="12 13">
    <name type="scientific">Coccomyxa viridis</name>
    <dbReference type="NCBI Taxonomy" id="1274662"/>
    <lineage>
        <taxon>Eukaryota</taxon>
        <taxon>Viridiplantae</taxon>
        <taxon>Chlorophyta</taxon>
        <taxon>core chlorophytes</taxon>
        <taxon>Trebouxiophyceae</taxon>
        <taxon>Trebouxiophyceae incertae sedis</taxon>
        <taxon>Coccomyxaceae</taxon>
        <taxon>Coccomyxa</taxon>
    </lineage>
</organism>
<evidence type="ECO:0000256" key="11">
    <source>
        <dbReference type="SAM" id="Phobius"/>
    </source>
</evidence>
<dbReference type="EMBL" id="CAUYUE010000002">
    <property type="protein sequence ID" value="CAK0744370.1"/>
    <property type="molecule type" value="Genomic_DNA"/>
</dbReference>
<evidence type="ECO:0000256" key="1">
    <source>
        <dbReference type="ARBA" id="ARBA00004389"/>
    </source>
</evidence>
<gene>
    <name evidence="12" type="ORF">CVIRNUC_001542</name>
</gene>
<dbReference type="PROSITE" id="PS51257">
    <property type="entry name" value="PROKAR_LIPOPROTEIN"/>
    <property type="match status" value="1"/>
</dbReference>
<dbReference type="SUPFAM" id="SSF46785">
    <property type="entry name" value="Winged helix' DNA-binding domain"/>
    <property type="match status" value="1"/>
</dbReference>
<evidence type="ECO:0000256" key="7">
    <source>
        <dbReference type="ARBA" id="ARBA00022989"/>
    </source>
</evidence>
<name>A0AAV1HV52_9CHLO</name>
<feature type="compositionally biased region" description="Basic and acidic residues" evidence="10">
    <location>
        <begin position="164"/>
        <end position="178"/>
    </location>
</feature>
<evidence type="ECO:0000313" key="12">
    <source>
        <dbReference type="EMBL" id="CAK0744370.1"/>
    </source>
</evidence>
<dbReference type="InterPro" id="IPR050899">
    <property type="entry name" value="DDRGK_domain-containing"/>
</dbReference>
<proteinExistence type="inferred from homology"/>
<evidence type="ECO:0000256" key="4">
    <source>
        <dbReference type="ARBA" id="ARBA00022692"/>
    </source>
</evidence>
<keyword evidence="5" id="KW-0833">Ubl conjugation pathway</keyword>
<dbReference type="GO" id="GO:0044389">
    <property type="term" value="F:ubiquitin-like protein ligase binding"/>
    <property type="evidence" value="ECO:0007669"/>
    <property type="project" value="TreeGrafter"/>
</dbReference>
<sequence>MDWWRRLTPEHQAVLALSGVLILLTAFSCFYLYKVIKATSGEEKAAPQVVQAPPRAAPHREAARGGRLQAGLRRRQAAAAAAAAAAEEEDSDEPDHDSEGEADAEGEGEDGGGRRRARDVRRDARQAEREVQANRMRKKDMYEERRRAREAEREAKEEAEEEEAARKEQARLKAQDEEAAKWMGQIDLQQQGEEAQTEEQTQGLLQSFIDYIISSKTVMLEDLASEFGLRVQDAISRVQALEAEGRITGVMDDRGKFIYISREEMAATADFIMRRGRVAIAELAAKSSTLIDLEPKQTTTADVPDFDWDVEEEKH</sequence>
<dbReference type="InterPro" id="IPR036390">
    <property type="entry name" value="WH_DNA-bd_sf"/>
</dbReference>
<feature type="compositionally biased region" description="Low complexity" evidence="10">
    <location>
        <begin position="65"/>
        <end position="85"/>
    </location>
</feature>
<comment type="similarity">
    <text evidence="2">Belongs to the DDRGK1 family.</text>
</comment>
<comment type="subcellular location">
    <subcellularLocation>
        <location evidence="1">Endoplasmic reticulum membrane</location>
        <topology evidence="1">Single-pass membrane protein</topology>
    </subcellularLocation>
</comment>